<comment type="pathway">
    <text evidence="3">Sulfur metabolism; hydrogen sulfide biosynthesis; sulfite from sulfate.</text>
</comment>
<dbReference type="NCBIfam" id="NF002537">
    <property type="entry name" value="PRK02090.1"/>
    <property type="match status" value="1"/>
</dbReference>
<dbReference type="EMBL" id="JADGJD010000122">
    <property type="protein sequence ID" value="KAJ3054669.1"/>
    <property type="molecule type" value="Genomic_DNA"/>
</dbReference>
<feature type="domain" description="Phosphoadenosine phosphosulphate reductase" evidence="5">
    <location>
        <begin position="66"/>
        <end position="260"/>
    </location>
</feature>
<accession>A0AAD5SNB1</accession>
<dbReference type="CDD" id="cd23945">
    <property type="entry name" value="PAPS_reductase"/>
    <property type="match status" value="1"/>
</dbReference>
<comment type="similarity">
    <text evidence="1">Belongs to the PAPS reductase family. CysH subfamily.</text>
</comment>
<dbReference type="HAMAP" id="MF_00063">
    <property type="entry name" value="CysH"/>
    <property type="match status" value="1"/>
</dbReference>
<dbReference type="GO" id="GO:0019379">
    <property type="term" value="P:sulfate assimilation, phosphoadenylyl sulfate reduction by phosphoadenylyl-sulfate reductase (thioredoxin)"/>
    <property type="evidence" value="ECO:0007669"/>
    <property type="project" value="InterPro"/>
</dbReference>
<proteinExistence type="inferred from homology"/>
<dbReference type="PANTHER" id="PTHR46509:SF1">
    <property type="entry name" value="PHOSPHOADENOSINE PHOSPHOSULFATE REDUCTASE"/>
    <property type="match status" value="1"/>
</dbReference>
<dbReference type="GO" id="GO:0005737">
    <property type="term" value="C:cytoplasm"/>
    <property type="evidence" value="ECO:0007669"/>
    <property type="project" value="TreeGrafter"/>
</dbReference>
<feature type="region of interest" description="Disordered" evidence="4">
    <location>
        <begin position="255"/>
        <end position="274"/>
    </location>
</feature>
<dbReference type="InterPro" id="IPR002500">
    <property type="entry name" value="PAPS_reduct_dom"/>
</dbReference>
<sequence>MSPASTLPEVPLSLSQELTPPPSSTPVSIPAASIFTPEYLKHLNQRLARLSPEKILEWALISLPNLYQTTAFGLTGLVILDMISKISKQQWKETRPDERETTAPVHQVPLIFIDTLYHFDETVDLAHRAAQHYNAPMHIAKPEACDTREDFVRIHGDRLWETDPDIYDYLVKVEPARRTYQQMNVQAFITGRRRSQGASRGSIDIVEFDATSTPPMIKLNPLASWDYQTVWTYIQVNSVPYNPLHDKGYKSVGDYHSTQPTLPGENERDGRWRGQQKTECGLHKDHTKMRSNFVAAKKRKIALDVTKVVVEVSTTMESGDPTI</sequence>
<keyword evidence="2" id="KW-0560">Oxidoreductase</keyword>
<dbReference type="InterPro" id="IPR014729">
    <property type="entry name" value="Rossmann-like_a/b/a_fold"/>
</dbReference>
<evidence type="ECO:0000256" key="2">
    <source>
        <dbReference type="ARBA" id="ARBA00023002"/>
    </source>
</evidence>
<evidence type="ECO:0000259" key="5">
    <source>
        <dbReference type="Pfam" id="PF01507"/>
    </source>
</evidence>
<keyword evidence="7" id="KW-1185">Reference proteome</keyword>
<feature type="region of interest" description="Disordered" evidence="4">
    <location>
        <begin position="1"/>
        <end position="27"/>
    </location>
</feature>
<name>A0AAD5SNB1_9FUNG</name>
<dbReference type="InterPro" id="IPR004511">
    <property type="entry name" value="PAPS/APS_Rdtase"/>
</dbReference>
<comment type="caution">
    <text evidence="6">The sequence shown here is derived from an EMBL/GenBank/DDBJ whole genome shotgun (WGS) entry which is preliminary data.</text>
</comment>
<evidence type="ECO:0000256" key="3">
    <source>
        <dbReference type="ARBA" id="ARBA00024327"/>
    </source>
</evidence>
<dbReference type="AlphaFoldDB" id="A0AAD5SNB1"/>
<dbReference type="SUPFAM" id="SSF52402">
    <property type="entry name" value="Adenine nucleotide alpha hydrolases-like"/>
    <property type="match status" value="1"/>
</dbReference>
<evidence type="ECO:0000256" key="1">
    <source>
        <dbReference type="ARBA" id="ARBA00009732"/>
    </source>
</evidence>
<evidence type="ECO:0000256" key="4">
    <source>
        <dbReference type="SAM" id="MobiDB-lite"/>
    </source>
</evidence>
<protein>
    <recommendedName>
        <fullName evidence="5">Phosphoadenosine phosphosulphate reductase domain-containing protein</fullName>
    </recommendedName>
</protein>
<dbReference type="GO" id="GO:0004604">
    <property type="term" value="F:phosphoadenylyl-sulfate reductase (thioredoxin) activity"/>
    <property type="evidence" value="ECO:0007669"/>
    <property type="project" value="InterPro"/>
</dbReference>
<dbReference type="PANTHER" id="PTHR46509">
    <property type="entry name" value="PHOSPHOADENOSINE PHOSPHOSULFATE REDUCTASE"/>
    <property type="match status" value="1"/>
</dbReference>
<dbReference type="Pfam" id="PF01507">
    <property type="entry name" value="PAPS_reduct"/>
    <property type="match status" value="1"/>
</dbReference>
<reference evidence="6" key="1">
    <citation type="submission" date="2020-05" db="EMBL/GenBank/DDBJ databases">
        <title>Phylogenomic resolution of chytrid fungi.</title>
        <authorList>
            <person name="Stajich J.E."/>
            <person name="Amses K."/>
            <person name="Simmons R."/>
            <person name="Seto K."/>
            <person name="Myers J."/>
            <person name="Bonds A."/>
            <person name="Quandt C.A."/>
            <person name="Barry K."/>
            <person name="Liu P."/>
            <person name="Grigoriev I."/>
            <person name="Longcore J.E."/>
            <person name="James T.Y."/>
        </authorList>
    </citation>
    <scope>NUCLEOTIDE SEQUENCE</scope>
    <source>
        <strain evidence="6">JEL0318</strain>
    </source>
</reference>
<evidence type="ECO:0000313" key="6">
    <source>
        <dbReference type="EMBL" id="KAJ3054669.1"/>
    </source>
</evidence>
<evidence type="ECO:0000313" key="7">
    <source>
        <dbReference type="Proteomes" id="UP001212841"/>
    </source>
</evidence>
<dbReference type="NCBIfam" id="TIGR00434">
    <property type="entry name" value="cysH"/>
    <property type="match status" value="1"/>
</dbReference>
<gene>
    <name evidence="6" type="ORF">HK097_001149</name>
</gene>
<dbReference type="Proteomes" id="UP001212841">
    <property type="component" value="Unassembled WGS sequence"/>
</dbReference>
<dbReference type="Gene3D" id="3.40.50.620">
    <property type="entry name" value="HUPs"/>
    <property type="match status" value="1"/>
</dbReference>
<organism evidence="6 7">
    <name type="scientific">Rhizophlyctis rosea</name>
    <dbReference type="NCBI Taxonomy" id="64517"/>
    <lineage>
        <taxon>Eukaryota</taxon>
        <taxon>Fungi</taxon>
        <taxon>Fungi incertae sedis</taxon>
        <taxon>Chytridiomycota</taxon>
        <taxon>Chytridiomycota incertae sedis</taxon>
        <taxon>Chytridiomycetes</taxon>
        <taxon>Rhizophlyctidales</taxon>
        <taxon>Rhizophlyctidaceae</taxon>
        <taxon>Rhizophlyctis</taxon>
    </lineage>
</organism>